<proteinExistence type="predicted"/>
<evidence type="ECO:0000313" key="1">
    <source>
        <dbReference type="EMBL" id="PFS07277.1"/>
    </source>
</evidence>
<sequence>MTQEQNPKGFDQNELILSLLNSPDGKNIILEVMKLAGADPATDNFDTKQLEKVAAMDTDQLKELILNNPVVLQKMISFLHSTGFDILNTSSSGDLPSVNLTQEQMLQLILKDSSGVRNLLQLTQIFGMNQDEALAQLTQLQKSIDLLKQIQPLSSDEENS</sequence>
<gene>
    <name evidence="1" type="ORF">COK38_02005</name>
</gene>
<accession>A0AA44QEB5</accession>
<dbReference type="AlphaFoldDB" id="A0AA44QEB5"/>
<evidence type="ECO:0000313" key="2">
    <source>
        <dbReference type="Proteomes" id="UP000226357"/>
    </source>
</evidence>
<organism evidence="1 2">
    <name type="scientific">Bacillus cereus</name>
    <dbReference type="NCBI Taxonomy" id="1396"/>
    <lineage>
        <taxon>Bacteria</taxon>
        <taxon>Bacillati</taxon>
        <taxon>Bacillota</taxon>
        <taxon>Bacilli</taxon>
        <taxon>Bacillales</taxon>
        <taxon>Bacillaceae</taxon>
        <taxon>Bacillus</taxon>
        <taxon>Bacillus cereus group</taxon>
    </lineage>
</organism>
<reference evidence="1 2" key="1">
    <citation type="submission" date="2017-09" db="EMBL/GenBank/DDBJ databases">
        <title>Large-scale bioinformatics analysis of Bacillus genomes uncovers conserved roles of natural products in bacterial physiology.</title>
        <authorList>
            <consortium name="Agbiome Team Llc"/>
            <person name="Bleich R.M."/>
            <person name="Grubbs K.J."/>
            <person name="Santa Maria K.C."/>
            <person name="Allen S.E."/>
            <person name="Farag S."/>
            <person name="Shank E.A."/>
            <person name="Bowers A."/>
        </authorList>
    </citation>
    <scope>NUCLEOTIDE SEQUENCE [LARGE SCALE GENOMIC DNA]</scope>
    <source>
        <strain evidence="1 2">AFS067272</strain>
    </source>
</reference>
<dbReference type="RefSeq" id="WP_000191299.1">
    <property type="nucleotide sequence ID" value="NZ_NTUG01000054.1"/>
</dbReference>
<dbReference type="EMBL" id="NVBO01000016">
    <property type="protein sequence ID" value="PFS07277.1"/>
    <property type="molecule type" value="Genomic_DNA"/>
</dbReference>
<protein>
    <submittedName>
        <fullName evidence="1">Uncharacterized protein</fullName>
    </submittedName>
</protein>
<name>A0AA44QEB5_BACCE</name>
<dbReference type="Proteomes" id="UP000226357">
    <property type="component" value="Unassembled WGS sequence"/>
</dbReference>
<comment type="caution">
    <text evidence="1">The sequence shown here is derived from an EMBL/GenBank/DDBJ whole genome shotgun (WGS) entry which is preliminary data.</text>
</comment>